<feature type="compositionally biased region" description="Basic and acidic residues" evidence="1">
    <location>
        <begin position="93"/>
        <end position="105"/>
    </location>
</feature>
<protein>
    <recommendedName>
        <fullName evidence="4">Retrotransposon protein</fullName>
    </recommendedName>
</protein>
<evidence type="ECO:0000313" key="2">
    <source>
        <dbReference type="EMBL" id="KAL2512038.1"/>
    </source>
</evidence>
<evidence type="ECO:0008006" key="4">
    <source>
        <dbReference type="Google" id="ProtNLM"/>
    </source>
</evidence>
<comment type="caution">
    <text evidence="2">The sequence shown here is derived from an EMBL/GenBank/DDBJ whole genome shotgun (WGS) entry which is preliminary data.</text>
</comment>
<sequence>MVMTLMERVGVMEGKMEELHQDVKLNMETMKSEIRGQITTLLEKFNWMADKWEEQERGRKGKELEEVKPSEVPQSSEKSPVSHEGEGGGSSEKGGRPDYRTRRLEMPVFDGSDPDAWIFRAERYFSVNQMAEDERMEATAVCFEGEALAWFHWKKNAGSSQTGMD</sequence>
<proteinExistence type="predicted"/>
<feature type="compositionally biased region" description="Basic and acidic residues" evidence="1">
    <location>
        <begin position="55"/>
        <end position="69"/>
    </location>
</feature>
<dbReference type="Proteomes" id="UP001604336">
    <property type="component" value="Unassembled WGS sequence"/>
</dbReference>
<evidence type="ECO:0000313" key="3">
    <source>
        <dbReference type="Proteomes" id="UP001604336"/>
    </source>
</evidence>
<feature type="region of interest" description="Disordered" evidence="1">
    <location>
        <begin position="55"/>
        <end position="107"/>
    </location>
</feature>
<dbReference type="AlphaFoldDB" id="A0ABD1TH29"/>
<reference evidence="3" key="1">
    <citation type="submission" date="2024-07" db="EMBL/GenBank/DDBJ databases">
        <title>Two chromosome-level genome assemblies of Korean endemic species Abeliophyllum distichum and Forsythia ovata (Oleaceae).</title>
        <authorList>
            <person name="Jang H."/>
        </authorList>
    </citation>
    <scope>NUCLEOTIDE SEQUENCE [LARGE SCALE GENOMIC DNA]</scope>
</reference>
<accession>A0ABD1TH29</accession>
<dbReference type="EMBL" id="JBFOLK010000005">
    <property type="protein sequence ID" value="KAL2512038.1"/>
    <property type="molecule type" value="Genomic_DNA"/>
</dbReference>
<keyword evidence="3" id="KW-1185">Reference proteome</keyword>
<organism evidence="2 3">
    <name type="scientific">Abeliophyllum distichum</name>
    <dbReference type="NCBI Taxonomy" id="126358"/>
    <lineage>
        <taxon>Eukaryota</taxon>
        <taxon>Viridiplantae</taxon>
        <taxon>Streptophyta</taxon>
        <taxon>Embryophyta</taxon>
        <taxon>Tracheophyta</taxon>
        <taxon>Spermatophyta</taxon>
        <taxon>Magnoliopsida</taxon>
        <taxon>eudicotyledons</taxon>
        <taxon>Gunneridae</taxon>
        <taxon>Pentapetalae</taxon>
        <taxon>asterids</taxon>
        <taxon>lamiids</taxon>
        <taxon>Lamiales</taxon>
        <taxon>Oleaceae</taxon>
        <taxon>Forsythieae</taxon>
        <taxon>Abeliophyllum</taxon>
    </lineage>
</organism>
<name>A0ABD1TH29_9LAMI</name>
<gene>
    <name evidence="2" type="ORF">Adt_17638</name>
</gene>
<evidence type="ECO:0000256" key="1">
    <source>
        <dbReference type="SAM" id="MobiDB-lite"/>
    </source>
</evidence>